<organism evidence="2 3">
    <name type="scientific">Paspalum notatum var. saurae</name>
    <dbReference type="NCBI Taxonomy" id="547442"/>
    <lineage>
        <taxon>Eukaryota</taxon>
        <taxon>Viridiplantae</taxon>
        <taxon>Streptophyta</taxon>
        <taxon>Embryophyta</taxon>
        <taxon>Tracheophyta</taxon>
        <taxon>Spermatophyta</taxon>
        <taxon>Magnoliopsida</taxon>
        <taxon>Liliopsida</taxon>
        <taxon>Poales</taxon>
        <taxon>Poaceae</taxon>
        <taxon>PACMAD clade</taxon>
        <taxon>Panicoideae</taxon>
        <taxon>Andropogonodae</taxon>
        <taxon>Paspaleae</taxon>
        <taxon>Paspalinae</taxon>
        <taxon>Paspalum</taxon>
    </lineage>
</organism>
<name>A0AAQ3XA45_PASNO</name>
<dbReference type="EMBL" id="CP144752">
    <property type="protein sequence ID" value="WVZ91364.1"/>
    <property type="molecule type" value="Genomic_DNA"/>
</dbReference>
<evidence type="ECO:0000313" key="2">
    <source>
        <dbReference type="EMBL" id="WVZ91363.1"/>
    </source>
</evidence>
<protein>
    <submittedName>
        <fullName evidence="2">Uncharacterized protein</fullName>
    </submittedName>
</protein>
<accession>A0AAQ3XA45</accession>
<dbReference type="EMBL" id="CP144752">
    <property type="protein sequence ID" value="WVZ91363.1"/>
    <property type="molecule type" value="Genomic_DNA"/>
</dbReference>
<feature type="region of interest" description="Disordered" evidence="1">
    <location>
        <begin position="24"/>
        <end position="43"/>
    </location>
</feature>
<reference evidence="2 3" key="1">
    <citation type="submission" date="2024-02" db="EMBL/GenBank/DDBJ databases">
        <title>High-quality chromosome-scale genome assembly of Pensacola bahiagrass (Paspalum notatum Flugge var. saurae).</title>
        <authorList>
            <person name="Vega J.M."/>
            <person name="Podio M."/>
            <person name="Orjuela J."/>
            <person name="Siena L.A."/>
            <person name="Pessino S.C."/>
            <person name="Combes M.C."/>
            <person name="Mariac C."/>
            <person name="Albertini E."/>
            <person name="Pupilli F."/>
            <person name="Ortiz J.P.A."/>
            <person name="Leblanc O."/>
        </authorList>
    </citation>
    <scope>NUCLEOTIDE SEQUENCE [LARGE SCALE GENOMIC DNA]</scope>
    <source>
        <strain evidence="2">R1</strain>
        <tissue evidence="2">Leaf</tissue>
    </source>
</reference>
<evidence type="ECO:0000256" key="1">
    <source>
        <dbReference type="SAM" id="MobiDB-lite"/>
    </source>
</evidence>
<sequence length="278" mass="30659">MDYLIQVLLFHGWYPCNGQEPGNSQAANAALTRRPTHSPGSPLTDGRMAACVYASRPCGGRLAVATERYGVQITGWLALGLERTEEQAKVKGKIAALCGQVNTSNFGERMREEGAGNDYRIENAVPFGQQIKPGDGYFLSIVVWVCTLEDCLRLRRPPPLMEALREAVAKLTVYVHPSNTADVHCAIARQLSALLFSYEDRFDGVLLAHEAKIEGGREDKAKGGSPRKEVRVKAKILNGLVPYFGVQVQANLPLYSPQPDMILVKLFSFWALTLLTWL</sequence>
<evidence type="ECO:0000313" key="3">
    <source>
        <dbReference type="Proteomes" id="UP001341281"/>
    </source>
</evidence>
<gene>
    <name evidence="2" type="ORF">U9M48_037548</name>
</gene>
<proteinExistence type="predicted"/>
<dbReference type="Proteomes" id="UP001341281">
    <property type="component" value="Chromosome 08"/>
</dbReference>
<keyword evidence="3" id="KW-1185">Reference proteome</keyword>
<dbReference type="AlphaFoldDB" id="A0AAQ3XA45"/>